<keyword evidence="4" id="KW-1185">Reference proteome</keyword>
<dbReference type="RefSeq" id="WP_219966403.1">
    <property type="nucleotide sequence ID" value="NZ_JAGFNZ010000007.1"/>
</dbReference>
<keyword evidence="3" id="KW-0808">Transferase</keyword>
<dbReference type="PROSITE" id="PS50980">
    <property type="entry name" value="COA_CT_NTER"/>
    <property type="match status" value="1"/>
</dbReference>
<protein>
    <submittedName>
        <fullName evidence="3">Carboxyl transferase</fullName>
    </submittedName>
</protein>
<dbReference type="GO" id="GO:0016740">
    <property type="term" value="F:transferase activity"/>
    <property type="evidence" value="ECO:0007669"/>
    <property type="project" value="UniProtKB-KW"/>
</dbReference>
<gene>
    <name evidence="3" type="ORF">J5W02_14365</name>
</gene>
<dbReference type="InterPro" id="IPR011763">
    <property type="entry name" value="COA_CT_C"/>
</dbReference>
<dbReference type="PANTHER" id="PTHR43842:SF2">
    <property type="entry name" value="PROPIONYL-COA CARBOXYLASE BETA CHAIN, MITOCHONDRIAL"/>
    <property type="match status" value="1"/>
</dbReference>
<dbReference type="PROSITE" id="PS50989">
    <property type="entry name" value="COA_CT_CTER"/>
    <property type="match status" value="1"/>
</dbReference>
<dbReference type="SUPFAM" id="SSF52096">
    <property type="entry name" value="ClpP/crotonase"/>
    <property type="match status" value="2"/>
</dbReference>
<evidence type="ECO:0000313" key="3">
    <source>
        <dbReference type="EMBL" id="MBW7573994.1"/>
    </source>
</evidence>
<reference evidence="3 4" key="1">
    <citation type="submission" date="2021-03" db="EMBL/GenBank/DDBJ databases">
        <title>Caproiciproducens sp. nov. isolated from feces of cow.</title>
        <authorList>
            <person name="Choi J.-Y."/>
        </authorList>
    </citation>
    <scope>NUCLEOTIDE SEQUENCE [LARGE SCALE GENOMIC DNA]</scope>
    <source>
        <strain evidence="3 4">AGMB10547</strain>
    </source>
</reference>
<proteinExistence type="predicted"/>
<sequence length="452" mass="47384">MSKVDRAELLRTARDAGENTTGYRRISALFDVGSFNEIDCFAKSGEDYTEAVAGYGTIEGIPVYAFSQNSDVEGGAMSSAQAAKIKKLYNLALKTGLPVIGIYDSIGGRLKEGSEMLAAYGDILLNANNLSGVVPQISLVLGPCVGASAMIAASADIVVMSDKGELTVETNGEHGSAEEAARQGVCHLVAGSEPEAINSVRKLVTLLPSNNLSGAPVLDIQGSSDTVALTDDSDIKSILTGVCDDDSFLELSEKFGESAVTGLAEIDGSTTGVIALTGVLDADACSKAARFVRFCDAFSLPLVTFVNSEKFSSLREASKLSSCYSEATTGKVTVITGAAYGSVYIAVAGRGANADYTMAWPNAVVSPLAPETAAVFLWSDRLKGSADPVEDRKKLIEEYQETEASPFGAAAKGFVEDVILPEDTRLRIIAALQMITGKRVSGLPKKHSNIQI</sequence>
<comment type="caution">
    <text evidence="3">The sequence shown here is derived from an EMBL/GenBank/DDBJ whole genome shotgun (WGS) entry which is preliminary data.</text>
</comment>
<dbReference type="PANTHER" id="PTHR43842">
    <property type="entry name" value="PROPIONYL-COA CARBOXYLASE BETA CHAIN"/>
    <property type="match status" value="1"/>
</dbReference>
<dbReference type="InterPro" id="IPR051047">
    <property type="entry name" value="AccD/PCCB"/>
</dbReference>
<organism evidence="3 4">
    <name type="scientific">Caproiciproducens faecalis</name>
    <dbReference type="NCBI Taxonomy" id="2820301"/>
    <lineage>
        <taxon>Bacteria</taxon>
        <taxon>Bacillati</taxon>
        <taxon>Bacillota</taxon>
        <taxon>Clostridia</taxon>
        <taxon>Eubacteriales</taxon>
        <taxon>Acutalibacteraceae</taxon>
        <taxon>Caproiciproducens</taxon>
    </lineage>
</organism>
<dbReference type="InterPro" id="IPR029045">
    <property type="entry name" value="ClpP/crotonase-like_dom_sf"/>
</dbReference>
<feature type="domain" description="CoA carboxyltransferase C-terminal" evidence="2">
    <location>
        <begin position="223"/>
        <end position="434"/>
    </location>
</feature>
<dbReference type="Gene3D" id="3.90.226.10">
    <property type="entry name" value="2-enoyl-CoA Hydratase, Chain A, domain 1"/>
    <property type="match status" value="2"/>
</dbReference>
<dbReference type="EMBL" id="JAGFNZ010000007">
    <property type="protein sequence ID" value="MBW7573994.1"/>
    <property type="molecule type" value="Genomic_DNA"/>
</dbReference>
<name>A0ABS7DRS1_9FIRM</name>
<dbReference type="InterPro" id="IPR034733">
    <property type="entry name" value="AcCoA_carboxyl_beta"/>
</dbReference>
<evidence type="ECO:0000259" key="2">
    <source>
        <dbReference type="PROSITE" id="PS50989"/>
    </source>
</evidence>
<accession>A0ABS7DRS1</accession>
<dbReference type="InterPro" id="IPR011762">
    <property type="entry name" value="COA_CT_N"/>
</dbReference>
<evidence type="ECO:0000259" key="1">
    <source>
        <dbReference type="PROSITE" id="PS50980"/>
    </source>
</evidence>
<feature type="domain" description="CoA carboxyltransferase N-terminal" evidence="1">
    <location>
        <begin position="1"/>
        <end position="164"/>
    </location>
</feature>
<dbReference type="Pfam" id="PF01039">
    <property type="entry name" value="Carboxyl_trans"/>
    <property type="match status" value="1"/>
</dbReference>
<dbReference type="Proteomes" id="UP000719942">
    <property type="component" value="Unassembled WGS sequence"/>
</dbReference>
<evidence type="ECO:0000313" key="4">
    <source>
        <dbReference type="Proteomes" id="UP000719942"/>
    </source>
</evidence>